<keyword evidence="1" id="KW-0812">Transmembrane</keyword>
<dbReference type="OrthoDB" id="5830840at2759"/>
<sequence length="70" mass="7742">MNVSALLVSLGGTLMTAYEIYLSSRPLDRPCDLLIPYNDCFIIRAPLILGSLNIHTSILAFSIERLFATI</sequence>
<dbReference type="RefSeq" id="XP_003149560.2">
    <property type="nucleotide sequence ID" value="XM_003149512.2"/>
</dbReference>
<keyword evidence="1" id="KW-0472">Membrane</keyword>
<dbReference type="KEGG" id="loa:LOAG_14009"/>
<accession>A0A1S0TIB2</accession>
<gene>
    <name evidence="2" type="ORF">LOAG_14009</name>
</gene>
<dbReference type="CTD" id="9951485"/>
<dbReference type="AlphaFoldDB" id="A0A1S0TIB2"/>
<proteinExistence type="predicted"/>
<feature type="non-terminal residue" evidence="2">
    <location>
        <position position="70"/>
    </location>
</feature>
<name>A0A1S0TIB2_LOALO</name>
<keyword evidence="1" id="KW-1133">Transmembrane helix</keyword>
<evidence type="ECO:0000313" key="2">
    <source>
        <dbReference type="EMBL" id="EFO14509.2"/>
    </source>
</evidence>
<dbReference type="InParanoid" id="A0A1S0TIB2"/>
<protein>
    <submittedName>
        <fullName evidence="2">Uncharacterized protein</fullName>
    </submittedName>
</protein>
<reference evidence="2" key="1">
    <citation type="submission" date="2012-04" db="EMBL/GenBank/DDBJ databases">
        <title>The Genome Sequence of Loa loa.</title>
        <authorList>
            <consortium name="The Broad Institute Genome Sequencing Platform"/>
            <consortium name="Broad Institute Genome Sequencing Center for Infectious Disease"/>
            <person name="Nutman T.B."/>
            <person name="Fink D.L."/>
            <person name="Russ C."/>
            <person name="Young S."/>
            <person name="Zeng Q."/>
            <person name="Gargeya S."/>
            <person name="Alvarado L."/>
            <person name="Berlin A."/>
            <person name="Chapman S.B."/>
            <person name="Chen Z."/>
            <person name="Freedman E."/>
            <person name="Gellesch M."/>
            <person name="Goldberg J."/>
            <person name="Griggs A."/>
            <person name="Gujja S."/>
            <person name="Heilman E.R."/>
            <person name="Heiman D."/>
            <person name="Howarth C."/>
            <person name="Mehta T."/>
            <person name="Neiman D."/>
            <person name="Pearson M."/>
            <person name="Roberts A."/>
            <person name="Saif S."/>
            <person name="Shea T."/>
            <person name="Shenoy N."/>
            <person name="Sisk P."/>
            <person name="Stolte C."/>
            <person name="Sykes S."/>
            <person name="White J."/>
            <person name="Yandava C."/>
            <person name="Haas B."/>
            <person name="Henn M.R."/>
            <person name="Nusbaum C."/>
            <person name="Birren B."/>
        </authorList>
    </citation>
    <scope>NUCLEOTIDE SEQUENCE [LARGE SCALE GENOMIC DNA]</scope>
</reference>
<organism evidence="2">
    <name type="scientific">Loa loa</name>
    <name type="common">Eye worm</name>
    <name type="synonym">Filaria loa</name>
    <dbReference type="NCBI Taxonomy" id="7209"/>
    <lineage>
        <taxon>Eukaryota</taxon>
        <taxon>Metazoa</taxon>
        <taxon>Ecdysozoa</taxon>
        <taxon>Nematoda</taxon>
        <taxon>Chromadorea</taxon>
        <taxon>Rhabditida</taxon>
        <taxon>Spirurina</taxon>
        <taxon>Spiruromorpha</taxon>
        <taxon>Filarioidea</taxon>
        <taxon>Onchocercidae</taxon>
        <taxon>Loa</taxon>
    </lineage>
</organism>
<dbReference type="EMBL" id="JH713184">
    <property type="protein sequence ID" value="EFO14509.2"/>
    <property type="molecule type" value="Genomic_DNA"/>
</dbReference>
<feature type="transmembrane region" description="Helical" evidence="1">
    <location>
        <begin position="41"/>
        <end position="63"/>
    </location>
</feature>
<dbReference type="GeneID" id="9951485"/>
<evidence type="ECO:0000256" key="1">
    <source>
        <dbReference type="SAM" id="Phobius"/>
    </source>
</evidence>